<sequence length="72" mass="8940">MDKELTMEEELRLIELETKNLEFLYKSYPIIDHMRVPYSIEHDARQHYISVAHTEQRRMLDEFYKKWGIKRP</sequence>
<organism evidence="1">
    <name type="scientific">marine sediment metagenome</name>
    <dbReference type="NCBI Taxonomy" id="412755"/>
    <lineage>
        <taxon>unclassified sequences</taxon>
        <taxon>metagenomes</taxon>
        <taxon>ecological metagenomes</taxon>
    </lineage>
</organism>
<evidence type="ECO:0000313" key="1">
    <source>
        <dbReference type="EMBL" id="KKN39552.1"/>
    </source>
</evidence>
<gene>
    <name evidence="1" type="ORF">LCGC14_0742450</name>
</gene>
<reference evidence="1" key="1">
    <citation type="journal article" date="2015" name="Nature">
        <title>Complex archaea that bridge the gap between prokaryotes and eukaryotes.</title>
        <authorList>
            <person name="Spang A."/>
            <person name="Saw J.H."/>
            <person name="Jorgensen S.L."/>
            <person name="Zaremba-Niedzwiedzka K."/>
            <person name="Martijn J."/>
            <person name="Lind A.E."/>
            <person name="van Eijk R."/>
            <person name="Schleper C."/>
            <person name="Guy L."/>
            <person name="Ettema T.J."/>
        </authorList>
    </citation>
    <scope>NUCLEOTIDE SEQUENCE</scope>
</reference>
<comment type="caution">
    <text evidence="1">The sequence shown here is derived from an EMBL/GenBank/DDBJ whole genome shotgun (WGS) entry which is preliminary data.</text>
</comment>
<accession>A0A0F9QRE4</accession>
<dbReference type="AlphaFoldDB" id="A0A0F9QRE4"/>
<name>A0A0F9QRE4_9ZZZZ</name>
<dbReference type="EMBL" id="LAZR01001757">
    <property type="protein sequence ID" value="KKN39552.1"/>
    <property type="molecule type" value="Genomic_DNA"/>
</dbReference>
<protein>
    <submittedName>
        <fullName evidence="1">Uncharacterized protein</fullName>
    </submittedName>
</protein>
<proteinExistence type="predicted"/>